<proteinExistence type="predicted"/>
<gene>
    <name evidence="2" type="ORF">BDBG_01938</name>
</gene>
<protein>
    <submittedName>
        <fullName evidence="2">Uncharacterized protein</fullName>
    </submittedName>
</protein>
<dbReference type="RefSeq" id="XP_002627267.1">
    <property type="nucleotide sequence ID" value="XM_002627221.1"/>
</dbReference>
<keyword evidence="3" id="KW-1185">Reference proteome</keyword>
<dbReference type="KEGG" id="bgh:BDBG_01938"/>
<dbReference type="AlphaFoldDB" id="A0A179UE71"/>
<evidence type="ECO:0000256" key="1">
    <source>
        <dbReference type="SAM" id="MobiDB-lite"/>
    </source>
</evidence>
<dbReference type="GeneID" id="8506536"/>
<organism evidence="2 3">
    <name type="scientific">Blastomyces gilchristii (strain SLH14081)</name>
    <name type="common">Blastomyces dermatitidis</name>
    <dbReference type="NCBI Taxonomy" id="559298"/>
    <lineage>
        <taxon>Eukaryota</taxon>
        <taxon>Fungi</taxon>
        <taxon>Dikarya</taxon>
        <taxon>Ascomycota</taxon>
        <taxon>Pezizomycotina</taxon>
        <taxon>Eurotiomycetes</taxon>
        <taxon>Eurotiomycetidae</taxon>
        <taxon>Onygenales</taxon>
        <taxon>Ajellomycetaceae</taxon>
        <taxon>Blastomyces</taxon>
    </lineage>
</organism>
<dbReference type="EMBL" id="GG657450">
    <property type="protein sequence ID" value="OAT05558.1"/>
    <property type="molecule type" value="Genomic_DNA"/>
</dbReference>
<sequence>MPPAAQNLLRFRCLCHHLPAQQYDPHTGCKGQPTPRQETEQEDGVRGRVCMQIQLYHQGQILHSHIPGTEESPCIRNTHQSSLEADGARKLIWLELGRKRSGQDGVTCRCMPEDGRIHL</sequence>
<name>A0A179UE71_BLAGS</name>
<feature type="region of interest" description="Disordered" evidence="1">
    <location>
        <begin position="25"/>
        <end position="44"/>
    </location>
</feature>
<reference evidence="3" key="1">
    <citation type="journal article" date="2015" name="PLoS Genet.">
        <title>The dynamic genome and transcriptome of the human fungal pathogen Blastomyces and close relative Emmonsia.</title>
        <authorList>
            <person name="Munoz J.F."/>
            <person name="Gauthier G.M."/>
            <person name="Desjardins C.A."/>
            <person name="Gallo J.E."/>
            <person name="Holder J."/>
            <person name="Sullivan T.D."/>
            <person name="Marty A.J."/>
            <person name="Carmen J.C."/>
            <person name="Chen Z."/>
            <person name="Ding L."/>
            <person name="Gujja S."/>
            <person name="Magrini V."/>
            <person name="Misas E."/>
            <person name="Mitreva M."/>
            <person name="Priest M."/>
            <person name="Saif S."/>
            <person name="Whiston E.A."/>
            <person name="Young S."/>
            <person name="Zeng Q."/>
            <person name="Goldman W.E."/>
            <person name="Mardis E.R."/>
            <person name="Taylor J.W."/>
            <person name="McEwen J.G."/>
            <person name="Clay O.K."/>
            <person name="Klein B.S."/>
            <person name="Cuomo C.A."/>
        </authorList>
    </citation>
    <scope>NUCLEOTIDE SEQUENCE [LARGE SCALE GENOMIC DNA]</scope>
    <source>
        <strain evidence="3">SLH14081</strain>
    </source>
</reference>
<evidence type="ECO:0000313" key="2">
    <source>
        <dbReference type="EMBL" id="OAT05558.1"/>
    </source>
</evidence>
<evidence type="ECO:0000313" key="3">
    <source>
        <dbReference type="Proteomes" id="UP000002038"/>
    </source>
</evidence>
<accession>A0A179UE71</accession>
<dbReference type="VEuPathDB" id="FungiDB:BDBG_01938"/>
<dbReference type="Proteomes" id="UP000002038">
    <property type="component" value="Unassembled WGS sequence"/>
</dbReference>